<dbReference type="Proteomes" id="UP000282613">
    <property type="component" value="Unassembled WGS sequence"/>
</dbReference>
<name>A0A3P6PS17_TAEAS</name>
<evidence type="ECO:0000313" key="2">
    <source>
        <dbReference type="Proteomes" id="UP000282613"/>
    </source>
</evidence>
<reference evidence="1 2" key="1">
    <citation type="submission" date="2018-11" db="EMBL/GenBank/DDBJ databases">
        <authorList>
            <consortium name="Pathogen Informatics"/>
        </authorList>
    </citation>
    <scope>NUCLEOTIDE SEQUENCE [LARGE SCALE GENOMIC DNA]</scope>
</reference>
<evidence type="ECO:0000313" key="1">
    <source>
        <dbReference type="EMBL" id="VDK38759.1"/>
    </source>
</evidence>
<accession>A0A3P6PS17</accession>
<gene>
    <name evidence="1" type="ORF">TASK_LOCUS7642</name>
</gene>
<keyword evidence="2" id="KW-1185">Reference proteome</keyword>
<proteinExistence type="predicted"/>
<sequence length="192" mass="21892">MSNSNRVSGDFNALEEVTRQNRFARRACELPTVGGAWYRRAIGSFCYYTTESSLLWIFTWDLFYHRQFFFNWFAEWSHEEVTAIVLLRATHLPANHASPKQTLTFGQGLHTTEPKLVSQRTNGFGNCSHGNPTTLGISQLPCEKKVTLVGDTSSFAGQSNILSAFKGNSATFAETMDDRDQRWQFYYFFAVI</sequence>
<protein>
    <submittedName>
        <fullName evidence="1">Uncharacterized protein</fullName>
    </submittedName>
</protein>
<organism evidence="1 2">
    <name type="scientific">Taenia asiatica</name>
    <name type="common">Asian tapeworm</name>
    <dbReference type="NCBI Taxonomy" id="60517"/>
    <lineage>
        <taxon>Eukaryota</taxon>
        <taxon>Metazoa</taxon>
        <taxon>Spiralia</taxon>
        <taxon>Lophotrochozoa</taxon>
        <taxon>Platyhelminthes</taxon>
        <taxon>Cestoda</taxon>
        <taxon>Eucestoda</taxon>
        <taxon>Cyclophyllidea</taxon>
        <taxon>Taeniidae</taxon>
        <taxon>Taenia</taxon>
    </lineage>
</organism>
<dbReference type="AlphaFoldDB" id="A0A3P6PS17"/>
<dbReference type="EMBL" id="UYRS01018650">
    <property type="protein sequence ID" value="VDK38759.1"/>
    <property type="molecule type" value="Genomic_DNA"/>
</dbReference>